<evidence type="ECO:0000256" key="1">
    <source>
        <dbReference type="ARBA" id="ARBA00001968"/>
    </source>
</evidence>
<gene>
    <name evidence="4" type="ORF">NQ317_016845</name>
</gene>
<organism evidence="4 5">
    <name type="scientific">Molorchus minor</name>
    <dbReference type="NCBI Taxonomy" id="1323400"/>
    <lineage>
        <taxon>Eukaryota</taxon>
        <taxon>Metazoa</taxon>
        <taxon>Ecdysozoa</taxon>
        <taxon>Arthropoda</taxon>
        <taxon>Hexapoda</taxon>
        <taxon>Insecta</taxon>
        <taxon>Pterygota</taxon>
        <taxon>Neoptera</taxon>
        <taxon>Endopterygota</taxon>
        <taxon>Coleoptera</taxon>
        <taxon>Polyphaga</taxon>
        <taxon>Cucujiformia</taxon>
        <taxon>Chrysomeloidea</taxon>
        <taxon>Cerambycidae</taxon>
        <taxon>Lamiinae</taxon>
        <taxon>Monochamini</taxon>
        <taxon>Molorchus</taxon>
    </lineage>
</organism>
<dbReference type="InterPro" id="IPR027806">
    <property type="entry name" value="HARBI1_dom"/>
</dbReference>
<evidence type="ECO:0000313" key="4">
    <source>
        <dbReference type="EMBL" id="KAJ8978143.1"/>
    </source>
</evidence>
<keyword evidence="2" id="KW-0479">Metal-binding</keyword>
<dbReference type="EMBL" id="JAPWTJ010000470">
    <property type="protein sequence ID" value="KAJ8978143.1"/>
    <property type="molecule type" value="Genomic_DNA"/>
</dbReference>
<protein>
    <recommendedName>
        <fullName evidence="3">DDE Tnp4 domain-containing protein</fullName>
    </recommendedName>
</protein>
<keyword evidence="5" id="KW-1185">Reference proteome</keyword>
<proteinExistence type="predicted"/>
<evidence type="ECO:0000313" key="5">
    <source>
        <dbReference type="Proteomes" id="UP001162164"/>
    </source>
</evidence>
<reference evidence="4" key="1">
    <citation type="journal article" date="2023" name="Insect Mol. Biol.">
        <title>Genome sequencing provides insights into the evolution of gene families encoding plant cell wall-degrading enzymes in longhorned beetles.</title>
        <authorList>
            <person name="Shin N.R."/>
            <person name="Okamura Y."/>
            <person name="Kirsch R."/>
            <person name="Pauchet Y."/>
        </authorList>
    </citation>
    <scope>NUCLEOTIDE SEQUENCE</scope>
    <source>
        <strain evidence="4">MMC_N1</strain>
    </source>
</reference>
<comment type="caution">
    <text evidence="4">The sequence shown here is derived from an EMBL/GenBank/DDBJ whole genome shotgun (WGS) entry which is preliminary data.</text>
</comment>
<accession>A0ABQ9JKJ9</accession>
<dbReference type="Pfam" id="PF13359">
    <property type="entry name" value="DDE_Tnp_4"/>
    <property type="match status" value="1"/>
</dbReference>
<feature type="domain" description="DDE Tnp4" evidence="3">
    <location>
        <begin position="43"/>
        <end position="127"/>
    </location>
</feature>
<evidence type="ECO:0000259" key="3">
    <source>
        <dbReference type="Pfam" id="PF13359"/>
    </source>
</evidence>
<comment type="cofactor">
    <cofactor evidence="1">
        <name>a divalent metal cation</name>
        <dbReference type="ChEBI" id="CHEBI:60240"/>
    </cofactor>
</comment>
<dbReference type="Proteomes" id="UP001162164">
    <property type="component" value="Unassembled WGS sequence"/>
</dbReference>
<sequence>MPNMDDEMRNKSLEFYNIARFSRCIGALDCTYPYKDLFPVELSSKFENGYFGKYVLVGDRGYGNKRYLITPLGNPVLPEEQLFNESQIGTRNPVERTFGIWKRFLILAYGIRLKLKKVVVTATAVLHIIARMLNEEMPPINKALNEAMQYVNDVEIENIRDNIDATNNGVRYQLIHELL</sequence>
<evidence type="ECO:0000256" key="2">
    <source>
        <dbReference type="ARBA" id="ARBA00022723"/>
    </source>
</evidence>
<name>A0ABQ9JKJ9_9CUCU</name>